<feature type="domain" description="N-acetyltransferase" evidence="1">
    <location>
        <begin position="1"/>
        <end position="91"/>
    </location>
</feature>
<name>A0A8J4EFX8_9ACTN</name>
<dbReference type="InterPro" id="IPR000182">
    <property type="entry name" value="GNAT_dom"/>
</dbReference>
<gene>
    <name evidence="2" type="ORF">Voc01_080980</name>
</gene>
<protein>
    <recommendedName>
        <fullName evidence="1">N-acetyltransferase domain-containing protein</fullName>
    </recommendedName>
</protein>
<evidence type="ECO:0000259" key="1">
    <source>
        <dbReference type="PROSITE" id="PS51186"/>
    </source>
</evidence>
<organism evidence="2 3">
    <name type="scientific">Virgisporangium ochraceum</name>
    <dbReference type="NCBI Taxonomy" id="65505"/>
    <lineage>
        <taxon>Bacteria</taxon>
        <taxon>Bacillati</taxon>
        <taxon>Actinomycetota</taxon>
        <taxon>Actinomycetes</taxon>
        <taxon>Micromonosporales</taxon>
        <taxon>Micromonosporaceae</taxon>
        <taxon>Virgisporangium</taxon>
    </lineage>
</organism>
<accession>A0A8J4EFX8</accession>
<dbReference type="Gene3D" id="3.40.630.30">
    <property type="match status" value="1"/>
</dbReference>
<dbReference type="GO" id="GO:0016747">
    <property type="term" value="F:acyltransferase activity, transferring groups other than amino-acyl groups"/>
    <property type="evidence" value="ECO:0007669"/>
    <property type="project" value="InterPro"/>
</dbReference>
<evidence type="ECO:0000313" key="2">
    <source>
        <dbReference type="EMBL" id="GIJ73181.1"/>
    </source>
</evidence>
<sequence length="91" mass="9718">MEISELTPGSDEPLASALLSLQHAAYAVEAAAIGDDRIPPLHETLDELRAGPLRWLGAFQDDRVVGAIAWTEDGSTVDIDRLVVDPGLLGR</sequence>
<dbReference type="AlphaFoldDB" id="A0A8J4EFX8"/>
<reference evidence="2" key="1">
    <citation type="submission" date="2021-01" db="EMBL/GenBank/DDBJ databases">
        <title>Whole genome shotgun sequence of Virgisporangium ochraceum NBRC 16418.</title>
        <authorList>
            <person name="Komaki H."/>
            <person name="Tamura T."/>
        </authorList>
    </citation>
    <scope>NUCLEOTIDE SEQUENCE</scope>
    <source>
        <strain evidence="2">NBRC 16418</strain>
    </source>
</reference>
<evidence type="ECO:0000313" key="3">
    <source>
        <dbReference type="Proteomes" id="UP000635606"/>
    </source>
</evidence>
<proteinExistence type="predicted"/>
<comment type="caution">
    <text evidence="2">The sequence shown here is derived from an EMBL/GenBank/DDBJ whole genome shotgun (WGS) entry which is preliminary data.</text>
</comment>
<dbReference type="SUPFAM" id="SSF55729">
    <property type="entry name" value="Acyl-CoA N-acyltransferases (Nat)"/>
    <property type="match status" value="1"/>
</dbReference>
<dbReference type="RefSeq" id="WP_203933015.1">
    <property type="nucleotide sequence ID" value="NZ_BOPH01000112.1"/>
</dbReference>
<dbReference type="InterPro" id="IPR016181">
    <property type="entry name" value="Acyl_CoA_acyltransferase"/>
</dbReference>
<dbReference type="PROSITE" id="PS51186">
    <property type="entry name" value="GNAT"/>
    <property type="match status" value="1"/>
</dbReference>
<keyword evidence="3" id="KW-1185">Reference proteome</keyword>
<dbReference type="EMBL" id="BOPH01000112">
    <property type="protein sequence ID" value="GIJ73181.1"/>
    <property type="molecule type" value="Genomic_DNA"/>
</dbReference>
<dbReference type="Proteomes" id="UP000635606">
    <property type="component" value="Unassembled WGS sequence"/>
</dbReference>